<dbReference type="PANTHER" id="PTHR43025">
    <property type="entry name" value="MONOGALACTOSYLDIACYLGLYCEROL SYNTHASE"/>
    <property type="match status" value="1"/>
</dbReference>
<feature type="domain" description="Glycosyl transferase family 28 C-terminal" evidence="5">
    <location>
        <begin position="205"/>
        <end position="360"/>
    </location>
</feature>
<dbReference type="Pfam" id="PF04101">
    <property type="entry name" value="Glyco_tran_28_C"/>
    <property type="match status" value="1"/>
</dbReference>
<dbReference type="EMBL" id="CP082237">
    <property type="protein sequence ID" value="QZT35093.1"/>
    <property type="molecule type" value="Genomic_DNA"/>
</dbReference>
<evidence type="ECO:0000256" key="4">
    <source>
        <dbReference type="ARBA" id="ARBA00022679"/>
    </source>
</evidence>
<keyword evidence="3" id="KW-0328">Glycosyltransferase</keyword>
<dbReference type="Proteomes" id="UP000825179">
    <property type="component" value="Chromosome"/>
</dbReference>
<sequence length="367" mass="42374">MKVVIFTEDKVGEGHYQAAKAIRHALGELSSGQVETSIVCGLRCIHPAVEWIIVKTYFALIRYCPSLWGFLYTHIRRTSFFQRVVFSWKLKRWLAREQPDMILCTHPTCIPPLARLKSRAPYSFKLGMVLTDYCFHPFSVSPYVDYYFVPHHSVKEKLVREFNIHPHKIFACGIPVHPVYEEQVKRLRPEAADGTQSLDKPVHLLILGGALGIGPIADIMDEFRDRSSQFRLTIICGKNRSLYNQLSRCAAPHIQVLGYVTNMAEWMQKADVVISKPGGLTVAETLVCRTPLFIIRPIPGQEEGNRMYLEQYGLSRYIENIGDLPRTLLEWLEDEQARLEWEKRVQEHRKEQAAYHIAKQVLSYFFP</sequence>
<dbReference type="SUPFAM" id="SSF53756">
    <property type="entry name" value="UDP-Glycosyltransferase/glycogen phosphorylase"/>
    <property type="match status" value="1"/>
</dbReference>
<dbReference type="InterPro" id="IPR009695">
    <property type="entry name" value="Diacylglyc_glucosyltr_N"/>
</dbReference>
<protein>
    <recommendedName>
        <fullName evidence="9">Monogalactosyldiacylglycerol synthase</fullName>
    </recommendedName>
</protein>
<dbReference type="GO" id="GO:0016020">
    <property type="term" value="C:membrane"/>
    <property type="evidence" value="ECO:0007669"/>
    <property type="project" value="UniProtKB-SubCell"/>
</dbReference>
<evidence type="ECO:0000313" key="8">
    <source>
        <dbReference type="Proteomes" id="UP000825179"/>
    </source>
</evidence>
<dbReference type="PANTHER" id="PTHR43025:SF3">
    <property type="entry name" value="MONOGALACTOSYLDIACYLGLYCEROL SYNTHASE 1, CHLOROPLASTIC"/>
    <property type="match status" value="1"/>
</dbReference>
<evidence type="ECO:0000259" key="5">
    <source>
        <dbReference type="Pfam" id="PF04101"/>
    </source>
</evidence>
<organism evidence="7 8">
    <name type="scientific">Caldalkalibacillus thermarum (strain TA2.A1)</name>
    <dbReference type="NCBI Taxonomy" id="986075"/>
    <lineage>
        <taxon>Bacteria</taxon>
        <taxon>Bacillati</taxon>
        <taxon>Bacillota</taxon>
        <taxon>Bacilli</taxon>
        <taxon>Bacillales</taxon>
        <taxon>Bacillaceae</taxon>
        <taxon>Caldalkalibacillus</taxon>
    </lineage>
</organism>
<evidence type="ECO:0000256" key="3">
    <source>
        <dbReference type="ARBA" id="ARBA00022676"/>
    </source>
</evidence>
<evidence type="ECO:0000256" key="1">
    <source>
        <dbReference type="ARBA" id="ARBA00004370"/>
    </source>
</evidence>
<dbReference type="GO" id="GO:0016758">
    <property type="term" value="F:hexosyltransferase activity"/>
    <property type="evidence" value="ECO:0007669"/>
    <property type="project" value="InterPro"/>
</dbReference>
<dbReference type="Pfam" id="PF06925">
    <property type="entry name" value="MGDG_synth"/>
    <property type="match status" value="1"/>
</dbReference>
<dbReference type="GO" id="GO:0009247">
    <property type="term" value="P:glycolipid biosynthetic process"/>
    <property type="evidence" value="ECO:0007669"/>
    <property type="project" value="InterPro"/>
</dbReference>
<evidence type="ECO:0000256" key="2">
    <source>
        <dbReference type="ARBA" id="ARBA00006962"/>
    </source>
</evidence>
<dbReference type="InterPro" id="IPR007235">
    <property type="entry name" value="Glyco_trans_28_C"/>
</dbReference>
<evidence type="ECO:0000313" key="7">
    <source>
        <dbReference type="EMBL" id="QZT35093.1"/>
    </source>
</evidence>
<comment type="subcellular location">
    <subcellularLocation>
        <location evidence="1">Membrane</location>
    </subcellularLocation>
</comment>
<gene>
    <name evidence="7" type="ORF">HUR95_07680</name>
</gene>
<dbReference type="Gene3D" id="3.40.50.2000">
    <property type="entry name" value="Glycogen Phosphorylase B"/>
    <property type="match status" value="1"/>
</dbReference>
<evidence type="ECO:0008006" key="9">
    <source>
        <dbReference type="Google" id="ProtNLM"/>
    </source>
</evidence>
<feature type="domain" description="Diacylglycerol glucosyltransferase N-terminal" evidence="6">
    <location>
        <begin position="15"/>
        <end position="176"/>
    </location>
</feature>
<reference evidence="7 8" key="1">
    <citation type="journal article" date="2020" name="Extremophiles">
        <title>Genomic analysis of Caldalkalibacillus thermarum TA2.A1 reveals aerobic alkaliphilic metabolism and evolutionary hallmarks linking alkaliphilic bacteria and plant life.</title>
        <authorList>
            <person name="de Jong S.I."/>
            <person name="van den Broek M.A."/>
            <person name="Merkel A.Y."/>
            <person name="de la Torre Cortes P."/>
            <person name="Kalamorz F."/>
            <person name="Cook G.M."/>
            <person name="van Loosdrecht M.C.M."/>
            <person name="McMillan D.G.G."/>
        </authorList>
    </citation>
    <scope>NUCLEOTIDE SEQUENCE [LARGE SCALE GENOMIC DNA]</scope>
    <source>
        <strain evidence="7 8">TA2.A1</strain>
    </source>
</reference>
<proteinExistence type="inferred from homology"/>
<dbReference type="InterPro" id="IPR050519">
    <property type="entry name" value="Glycosyltransf_28_UgtP"/>
</dbReference>
<dbReference type="RefSeq" id="WP_222823161.1">
    <property type="nucleotide sequence ID" value="NZ_CP082237.1"/>
</dbReference>
<dbReference type="KEGG" id="cthu:HUR95_07680"/>
<evidence type="ECO:0000259" key="6">
    <source>
        <dbReference type="Pfam" id="PF06925"/>
    </source>
</evidence>
<name>A0A8X8LBL9_CALTT</name>
<keyword evidence="4" id="KW-0808">Transferase</keyword>
<accession>A0A8X8LBL9</accession>
<dbReference type="AlphaFoldDB" id="A0A8X8LBL9"/>
<keyword evidence="8" id="KW-1185">Reference proteome</keyword>
<comment type="similarity">
    <text evidence="2">Belongs to the glycosyltransferase 28 family.</text>
</comment>